<protein>
    <submittedName>
        <fullName evidence="2">Uncharacterized protein</fullName>
    </submittedName>
</protein>
<dbReference type="AlphaFoldDB" id="M1DLF3"/>
<dbReference type="InParanoid" id="M1DLF3"/>
<accession>M1DLF3</accession>
<dbReference type="EnsemblPlants" id="PGSC0003DMT400090892">
    <property type="protein sequence ID" value="PGSC0003DMT400090892"/>
    <property type="gene ID" value="PGSC0003DMG400040463"/>
</dbReference>
<proteinExistence type="predicted"/>
<reference evidence="3" key="1">
    <citation type="journal article" date="2011" name="Nature">
        <title>Genome sequence and analysis of the tuber crop potato.</title>
        <authorList>
            <consortium name="The Potato Genome Sequencing Consortium"/>
        </authorList>
    </citation>
    <scope>NUCLEOTIDE SEQUENCE [LARGE SCALE GENOMIC DNA]</scope>
    <source>
        <strain evidence="3">cv. DM1-3 516 R44</strain>
    </source>
</reference>
<reference evidence="2" key="2">
    <citation type="submission" date="2015-06" db="UniProtKB">
        <authorList>
            <consortium name="EnsemblPlants"/>
        </authorList>
    </citation>
    <scope>IDENTIFICATION</scope>
    <source>
        <strain evidence="2">DM1-3 516 R44</strain>
    </source>
</reference>
<dbReference type="HOGENOM" id="CLU_2350791_0_0_1"/>
<sequence length="97" mass="10859">MALIKPKDTKDNTKFHHILFIKSQKTSITGITPTSVLNHEGKDQVGGKSEQSTHHRAVLRSITMSPNDPEHDDAEGWCKKGMNYTKGRITELIDDSD</sequence>
<dbReference type="Proteomes" id="UP000011115">
    <property type="component" value="Unassembled WGS sequence"/>
</dbReference>
<organism evidence="2 3">
    <name type="scientific">Solanum tuberosum</name>
    <name type="common">Potato</name>
    <dbReference type="NCBI Taxonomy" id="4113"/>
    <lineage>
        <taxon>Eukaryota</taxon>
        <taxon>Viridiplantae</taxon>
        <taxon>Streptophyta</taxon>
        <taxon>Embryophyta</taxon>
        <taxon>Tracheophyta</taxon>
        <taxon>Spermatophyta</taxon>
        <taxon>Magnoliopsida</taxon>
        <taxon>eudicotyledons</taxon>
        <taxon>Gunneridae</taxon>
        <taxon>Pentapetalae</taxon>
        <taxon>asterids</taxon>
        <taxon>lamiids</taxon>
        <taxon>Solanales</taxon>
        <taxon>Solanaceae</taxon>
        <taxon>Solanoideae</taxon>
        <taxon>Solaneae</taxon>
        <taxon>Solanum</taxon>
    </lineage>
</organism>
<feature type="region of interest" description="Disordered" evidence="1">
    <location>
        <begin position="33"/>
        <end position="54"/>
    </location>
</feature>
<evidence type="ECO:0000313" key="2">
    <source>
        <dbReference type="EnsemblPlants" id="PGSC0003DMT400090892"/>
    </source>
</evidence>
<evidence type="ECO:0000256" key="1">
    <source>
        <dbReference type="SAM" id="MobiDB-lite"/>
    </source>
</evidence>
<evidence type="ECO:0000313" key="3">
    <source>
        <dbReference type="Proteomes" id="UP000011115"/>
    </source>
</evidence>
<name>M1DLF3_SOLTU</name>
<keyword evidence="3" id="KW-1185">Reference proteome</keyword>
<dbReference type="PaxDb" id="4113-PGSC0003DMT400090892"/>
<dbReference type="Gramene" id="PGSC0003DMT400090892">
    <property type="protein sequence ID" value="PGSC0003DMT400090892"/>
    <property type="gene ID" value="PGSC0003DMG400040463"/>
</dbReference>